<dbReference type="Gene3D" id="3.40.50.720">
    <property type="entry name" value="NAD(P)-binding Rossmann-like Domain"/>
    <property type="match status" value="1"/>
</dbReference>
<keyword evidence="2 4" id="KW-0560">Oxidoreductase</keyword>
<name>A0ABY6HSB0_9ARCH</name>
<dbReference type="GO" id="GO:0016491">
    <property type="term" value="F:oxidoreductase activity"/>
    <property type="evidence" value="ECO:0007669"/>
    <property type="project" value="UniProtKB-KW"/>
</dbReference>
<accession>A0ABY6HSB0</accession>
<comment type="similarity">
    <text evidence="1 3">Belongs to the short-chain dehydrogenases/reductases (SDR) family.</text>
</comment>
<keyword evidence="5" id="KW-1185">Reference proteome</keyword>
<dbReference type="InterPro" id="IPR036291">
    <property type="entry name" value="NAD(P)-bd_dom_sf"/>
</dbReference>
<evidence type="ECO:0000256" key="1">
    <source>
        <dbReference type="ARBA" id="ARBA00006484"/>
    </source>
</evidence>
<dbReference type="Proteomes" id="UP001208689">
    <property type="component" value="Chromosome"/>
</dbReference>
<dbReference type="InterPro" id="IPR020904">
    <property type="entry name" value="Sc_DH/Rdtase_CS"/>
</dbReference>
<evidence type="ECO:0000313" key="5">
    <source>
        <dbReference type="Proteomes" id="UP001208689"/>
    </source>
</evidence>
<gene>
    <name evidence="4" type="ORF">NEF87_002595</name>
</gene>
<dbReference type="InterPro" id="IPR002347">
    <property type="entry name" value="SDR_fam"/>
</dbReference>
<dbReference type="PRINTS" id="PR00081">
    <property type="entry name" value="GDHRDH"/>
</dbReference>
<evidence type="ECO:0000256" key="2">
    <source>
        <dbReference type="ARBA" id="ARBA00023002"/>
    </source>
</evidence>
<sequence length="271" mass="29333">MKWNFEGKTILITGGASGIGLKIATDMAENGANVAIIDLNQEMGNEAVEKLKAITNKEILFFHGSVSDKVFVDASVDAIFNKIGDIDFLVNCAGILRDFLVSRFDEAKWDLTMEVNLKGAAICSQAVVTKWVNLSRAKAKEKGEKYLPTLDNKPRVVIHVASLAAEGNAGQLAYSASKAGVIGMTLTMAKELARYNIRTHALKPTLIETPIIGNLLKKDDGKFRSYYEGRIPFGIGKTSYVSDPVCFLCSEGGYFMNGAIIPINGGKMDGL</sequence>
<dbReference type="EC" id="1.1.1.377" evidence="4"/>
<dbReference type="PROSITE" id="PS00061">
    <property type="entry name" value="ADH_SHORT"/>
    <property type="match status" value="1"/>
</dbReference>
<organism evidence="4 5">
    <name type="scientific">Candidatus Lokiarchaeum ossiferum</name>
    <dbReference type="NCBI Taxonomy" id="2951803"/>
    <lineage>
        <taxon>Archaea</taxon>
        <taxon>Promethearchaeati</taxon>
        <taxon>Promethearchaeota</taxon>
        <taxon>Promethearchaeia</taxon>
        <taxon>Promethearchaeales</taxon>
        <taxon>Promethearchaeaceae</taxon>
        <taxon>Candidatus Lokiarchaeum</taxon>
    </lineage>
</organism>
<dbReference type="Pfam" id="PF00106">
    <property type="entry name" value="adh_short"/>
    <property type="match status" value="1"/>
</dbReference>
<protein>
    <submittedName>
        <fullName evidence="4">L-rhamnose 1-dehydrogenase (NADP(+))</fullName>
        <ecNumber evidence="4">1.1.1.377</ecNumber>
    </submittedName>
</protein>
<dbReference type="EMBL" id="CP104013">
    <property type="protein sequence ID" value="UYP46310.1"/>
    <property type="molecule type" value="Genomic_DNA"/>
</dbReference>
<dbReference type="SUPFAM" id="SSF51735">
    <property type="entry name" value="NAD(P)-binding Rossmann-fold domains"/>
    <property type="match status" value="1"/>
</dbReference>
<dbReference type="PRINTS" id="PR00080">
    <property type="entry name" value="SDRFAMILY"/>
</dbReference>
<evidence type="ECO:0000256" key="3">
    <source>
        <dbReference type="RuleBase" id="RU000363"/>
    </source>
</evidence>
<dbReference type="PANTHER" id="PTHR42760">
    <property type="entry name" value="SHORT-CHAIN DEHYDROGENASES/REDUCTASES FAMILY MEMBER"/>
    <property type="match status" value="1"/>
</dbReference>
<proteinExistence type="inferred from homology"/>
<reference evidence="4" key="1">
    <citation type="submission" date="2022-09" db="EMBL/GenBank/DDBJ databases">
        <title>Actin cytoskeleton and complex cell architecture in an #Asgard archaeon.</title>
        <authorList>
            <person name="Ponce Toledo R.I."/>
            <person name="Schleper C."/>
            <person name="Rodrigues Oliveira T."/>
            <person name="Wollweber F."/>
            <person name="Xu J."/>
            <person name="Rittmann S."/>
            <person name="Klingl A."/>
            <person name="Pilhofer M."/>
        </authorList>
    </citation>
    <scope>NUCLEOTIDE SEQUENCE</scope>
    <source>
        <strain evidence="4">B-35</strain>
    </source>
</reference>
<dbReference type="PANTHER" id="PTHR42760:SF83">
    <property type="entry name" value="(3R)-3-HYDROXYACYL-COA DEHYDROGENASE"/>
    <property type="match status" value="1"/>
</dbReference>
<evidence type="ECO:0000313" key="4">
    <source>
        <dbReference type="EMBL" id="UYP46310.1"/>
    </source>
</evidence>